<feature type="compositionally biased region" description="Low complexity" evidence="3">
    <location>
        <begin position="54"/>
        <end position="64"/>
    </location>
</feature>
<keyword evidence="6" id="KW-1185">Reference proteome</keyword>
<feature type="region of interest" description="Disordered" evidence="3">
    <location>
        <begin position="1"/>
        <end position="78"/>
    </location>
</feature>
<dbReference type="GO" id="GO:0016020">
    <property type="term" value="C:membrane"/>
    <property type="evidence" value="ECO:0007669"/>
    <property type="project" value="UniProtKB-SubCell"/>
</dbReference>
<evidence type="ECO:0000256" key="3">
    <source>
        <dbReference type="SAM" id="MobiDB-lite"/>
    </source>
</evidence>
<comment type="caution">
    <text evidence="5">The sequence shown here is derived from an EMBL/GenBank/DDBJ whole genome shotgun (WGS) entry which is preliminary data.</text>
</comment>
<keyword evidence="2 4" id="KW-0472">Membrane</keyword>
<dbReference type="PANTHER" id="PTHR37042">
    <property type="entry name" value="OUTER MEMBRANE PROTEIN RV1973"/>
    <property type="match status" value="1"/>
</dbReference>
<evidence type="ECO:0000256" key="4">
    <source>
        <dbReference type="SAM" id="Phobius"/>
    </source>
</evidence>
<dbReference type="RefSeq" id="WP_184864427.1">
    <property type="nucleotide sequence ID" value="NZ_JACHIR010000001.1"/>
</dbReference>
<dbReference type="AlphaFoldDB" id="A0A7W9KIM1"/>
<evidence type="ECO:0000256" key="2">
    <source>
        <dbReference type="ARBA" id="ARBA00023136"/>
    </source>
</evidence>
<evidence type="ECO:0000313" key="5">
    <source>
        <dbReference type="EMBL" id="MBB5893231.1"/>
    </source>
</evidence>
<feature type="transmembrane region" description="Helical" evidence="4">
    <location>
        <begin position="120"/>
        <end position="140"/>
    </location>
</feature>
<dbReference type="Proteomes" id="UP000585638">
    <property type="component" value="Unassembled WGS sequence"/>
</dbReference>
<sequence>MPPPRRNANAQQPVRRPRVAGLRRPTARPEAAPPPADERVSGRLPVDDQPVDPPVDTEVVAPEVIGAEETVEPAEPTRREFPKAFPDAEAEPAPAGERRPLGERLAPAGRALTRLRPRTVLGPIVMVLVAAVLTAAGFWFRGEAGRVLDGGSAANKALADTGATTDVITQVTRDMETVSSYKYTDLAGAQKAGQAVSTGKFLGDYNKLFEQVKSQAPAQKAVVTGQVAKIGVRQLQGDDAILLAFLTQTTTRADTNQSNSVGLVYTVTAHRSGGKWLISDLTPR</sequence>
<dbReference type="PANTHER" id="PTHR37042:SF4">
    <property type="entry name" value="OUTER MEMBRANE PROTEIN RV1973"/>
    <property type="match status" value="1"/>
</dbReference>
<organism evidence="5 6">
    <name type="scientific">Kutzneria kofuensis</name>
    <dbReference type="NCBI Taxonomy" id="103725"/>
    <lineage>
        <taxon>Bacteria</taxon>
        <taxon>Bacillati</taxon>
        <taxon>Actinomycetota</taxon>
        <taxon>Actinomycetes</taxon>
        <taxon>Pseudonocardiales</taxon>
        <taxon>Pseudonocardiaceae</taxon>
        <taxon>Kutzneria</taxon>
    </lineage>
</organism>
<protein>
    <submittedName>
        <fullName evidence="5">Mce-associated membrane protein</fullName>
    </submittedName>
</protein>
<proteinExistence type="predicted"/>
<keyword evidence="4" id="KW-1133">Transmembrane helix</keyword>
<gene>
    <name evidence="5" type="ORF">BJ998_004427</name>
</gene>
<reference evidence="5 6" key="1">
    <citation type="submission" date="2020-08" db="EMBL/GenBank/DDBJ databases">
        <title>Sequencing the genomes of 1000 actinobacteria strains.</title>
        <authorList>
            <person name="Klenk H.-P."/>
        </authorList>
    </citation>
    <scope>NUCLEOTIDE SEQUENCE [LARGE SCALE GENOMIC DNA]</scope>
    <source>
        <strain evidence="5 6">DSM 43851</strain>
    </source>
</reference>
<accession>A0A7W9KIM1</accession>
<evidence type="ECO:0000313" key="6">
    <source>
        <dbReference type="Proteomes" id="UP000585638"/>
    </source>
</evidence>
<name>A0A7W9KIM1_9PSEU</name>
<keyword evidence="4" id="KW-0812">Transmembrane</keyword>
<comment type="subcellular location">
    <subcellularLocation>
        <location evidence="1">Membrane</location>
    </subcellularLocation>
</comment>
<dbReference type="EMBL" id="JACHIR010000001">
    <property type="protein sequence ID" value="MBB5893231.1"/>
    <property type="molecule type" value="Genomic_DNA"/>
</dbReference>
<evidence type="ECO:0000256" key="1">
    <source>
        <dbReference type="ARBA" id="ARBA00004370"/>
    </source>
</evidence>